<proteinExistence type="predicted"/>
<dbReference type="GO" id="GO:0055085">
    <property type="term" value="P:transmembrane transport"/>
    <property type="evidence" value="ECO:0007669"/>
    <property type="project" value="InterPro"/>
</dbReference>
<dbReference type="PANTHER" id="PTHR33376:SF15">
    <property type="entry name" value="BLL6794 PROTEIN"/>
    <property type="match status" value="1"/>
</dbReference>
<dbReference type="Pfam" id="PF03480">
    <property type="entry name" value="DctP"/>
    <property type="match status" value="1"/>
</dbReference>
<evidence type="ECO:0000256" key="2">
    <source>
        <dbReference type="SAM" id="Phobius"/>
    </source>
</evidence>
<dbReference type="AlphaFoldDB" id="A0A381VU02"/>
<sequence>VIYEKQENNIDKRLSPVRMNAHTYNHIWLGALVLVSVFLLEGCSDPSTITLRIGAGHPVGPTVYVNEMRDFFVPEVTRRVEEETDHEINFVQGYGGSIAQVAEVLEAVQAGILDIGAYCVCFEPAKLFLHNFSYYVPFGLQDAVEVMALTRGVYDLNPWLEEQFGVYSQRLLAINGWDSYHLGTVEPWETVEDLNGVKIGGAGPNLPWLKYAGVIPVQSALPDGYLSMQTGVYSGWLMFPSSYYGYKFHEPAPYYTLIGFGAMGGAVALTMNSRSFERLPLEVQQIILEVAREYELHAARALNEGQEIALQALRDAGAHIRELPFEVRAEWANSLVEFPNAMAQDANSRGMPGSEIIRSYIEEIDRSGYNWPVKYIID</sequence>
<dbReference type="EMBL" id="UINC01009604">
    <property type="protein sequence ID" value="SVA43043.1"/>
    <property type="molecule type" value="Genomic_DNA"/>
</dbReference>
<evidence type="ECO:0000256" key="1">
    <source>
        <dbReference type="ARBA" id="ARBA00022729"/>
    </source>
</evidence>
<gene>
    <name evidence="3" type="ORF">METZ01_LOCUS95897</name>
</gene>
<dbReference type="Gene3D" id="3.40.190.170">
    <property type="entry name" value="Bacterial extracellular solute-binding protein, family 7"/>
    <property type="match status" value="1"/>
</dbReference>
<keyword evidence="2" id="KW-0812">Transmembrane</keyword>
<dbReference type="InterPro" id="IPR038404">
    <property type="entry name" value="TRAP_DctP_sf"/>
</dbReference>
<feature type="non-terminal residue" evidence="3">
    <location>
        <position position="1"/>
    </location>
</feature>
<evidence type="ECO:0000313" key="3">
    <source>
        <dbReference type="EMBL" id="SVA43043.1"/>
    </source>
</evidence>
<dbReference type="InterPro" id="IPR018389">
    <property type="entry name" value="DctP_fam"/>
</dbReference>
<dbReference type="PANTHER" id="PTHR33376">
    <property type="match status" value="1"/>
</dbReference>
<feature type="transmembrane region" description="Helical" evidence="2">
    <location>
        <begin position="21"/>
        <end position="40"/>
    </location>
</feature>
<organism evidence="3">
    <name type="scientific">marine metagenome</name>
    <dbReference type="NCBI Taxonomy" id="408172"/>
    <lineage>
        <taxon>unclassified sequences</taxon>
        <taxon>metagenomes</taxon>
        <taxon>ecological metagenomes</taxon>
    </lineage>
</organism>
<name>A0A381VU02_9ZZZZ</name>
<dbReference type="CDD" id="cd13666">
    <property type="entry name" value="PBP2_TRAP_DctP_like_1"/>
    <property type="match status" value="1"/>
</dbReference>
<keyword evidence="2" id="KW-0472">Membrane</keyword>
<reference evidence="3" key="1">
    <citation type="submission" date="2018-05" db="EMBL/GenBank/DDBJ databases">
        <authorList>
            <person name="Lanie J.A."/>
            <person name="Ng W.-L."/>
            <person name="Kazmierczak K.M."/>
            <person name="Andrzejewski T.M."/>
            <person name="Davidsen T.M."/>
            <person name="Wayne K.J."/>
            <person name="Tettelin H."/>
            <person name="Glass J.I."/>
            <person name="Rusch D."/>
            <person name="Podicherti R."/>
            <person name="Tsui H.-C.T."/>
            <person name="Winkler M.E."/>
        </authorList>
    </citation>
    <scope>NUCLEOTIDE SEQUENCE</scope>
</reference>
<protein>
    <submittedName>
        <fullName evidence="3">Uncharacterized protein</fullName>
    </submittedName>
</protein>
<dbReference type="NCBIfam" id="NF037995">
    <property type="entry name" value="TRAP_S1"/>
    <property type="match status" value="1"/>
</dbReference>
<keyword evidence="2" id="KW-1133">Transmembrane helix</keyword>
<accession>A0A381VU02</accession>
<keyword evidence="1" id="KW-0732">Signal</keyword>